<dbReference type="InterPro" id="IPR051163">
    <property type="entry name" value="Sodium:Solute_Symporter_SSF"/>
</dbReference>
<evidence type="ECO:0000256" key="2">
    <source>
        <dbReference type="ARBA" id="ARBA00006434"/>
    </source>
</evidence>
<evidence type="ECO:0000313" key="13">
    <source>
        <dbReference type="EMBL" id="KAK3786879.1"/>
    </source>
</evidence>
<keyword evidence="4" id="KW-1003">Cell membrane</keyword>
<keyword evidence="8" id="KW-0406">Ion transport</keyword>
<dbReference type="GO" id="GO:0015293">
    <property type="term" value="F:symporter activity"/>
    <property type="evidence" value="ECO:0007669"/>
    <property type="project" value="TreeGrafter"/>
</dbReference>
<dbReference type="PANTHER" id="PTHR42985">
    <property type="entry name" value="SODIUM-COUPLED MONOCARBOXYLATE TRANSPORTER"/>
    <property type="match status" value="1"/>
</dbReference>
<keyword evidence="3" id="KW-0813">Transport</keyword>
<organism evidence="13 14">
    <name type="scientific">Elysia crispata</name>
    <name type="common">lettuce slug</name>
    <dbReference type="NCBI Taxonomy" id="231223"/>
    <lineage>
        <taxon>Eukaryota</taxon>
        <taxon>Metazoa</taxon>
        <taxon>Spiralia</taxon>
        <taxon>Lophotrochozoa</taxon>
        <taxon>Mollusca</taxon>
        <taxon>Gastropoda</taxon>
        <taxon>Heterobranchia</taxon>
        <taxon>Euthyneura</taxon>
        <taxon>Panpulmonata</taxon>
        <taxon>Sacoglossa</taxon>
        <taxon>Placobranchoidea</taxon>
        <taxon>Plakobranchidae</taxon>
        <taxon>Elysia</taxon>
    </lineage>
</organism>
<dbReference type="AlphaFoldDB" id="A0AAE1AFJ3"/>
<protein>
    <recommendedName>
        <fullName evidence="15">Sodium-dependent multivitamin transporter</fullName>
    </recommendedName>
</protein>
<dbReference type="PANTHER" id="PTHR42985:SF2">
    <property type="entry name" value="SODIUM-DEPENDENT MULTIVITAMIN TRANSPORTER"/>
    <property type="match status" value="1"/>
</dbReference>
<evidence type="ECO:0000256" key="9">
    <source>
        <dbReference type="ARBA" id="ARBA00023136"/>
    </source>
</evidence>
<evidence type="ECO:0000256" key="6">
    <source>
        <dbReference type="ARBA" id="ARBA00022989"/>
    </source>
</evidence>
<evidence type="ECO:0000256" key="12">
    <source>
        <dbReference type="SAM" id="Phobius"/>
    </source>
</evidence>
<accession>A0AAE1AFJ3</accession>
<evidence type="ECO:0000256" key="3">
    <source>
        <dbReference type="ARBA" id="ARBA00022448"/>
    </source>
</evidence>
<keyword evidence="7" id="KW-0915">Sodium</keyword>
<evidence type="ECO:0000256" key="7">
    <source>
        <dbReference type="ARBA" id="ARBA00023053"/>
    </source>
</evidence>
<feature type="transmembrane region" description="Helical" evidence="12">
    <location>
        <begin position="55"/>
        <end position="77"/>
    </location>
</feature>
<feature type="transmembrane region" description="Helical" evidence="12">
    <location>
        <begin position="12"/>
        <end position="35"/>
    </location>
</feature>
<sequence length="183" mass="19154">MGAWPGLPGLFVAAIFIAFISTVSSGVNSLAAVILEDVVKPLYRWRDTELTRQAVYRATVPLGIMFGGLTIGLAYMVDRLGETAFLISINLFGMVGGPVVGVIINGIFLPFVNSWGAGAGLVTSLTVGLYIGTEPLLNPPPSFNLPMRTDGCWRDNVTSQMSDVGNTSAPLPALGLPGNLTAG</sequence>
<dbReference type="EMBL" id="JAWDGP010001932">
    <property type="protein sequence ID" value="KAK3786879.1"/>
    <property type="molecule type" value="Genomic_DNA"/>
</dbReference>
<dbReference type="Proteomes" id="UP001283361">
    <property type="component" value="Unassembled WGS sequence"/>
</dbReference>
<dbReference type="InterPro" id="IPR038377">
    <property type="entry name" value="Na/Glc_symporter_sf"/>
</dbReference>
<keyword evidence="14" id="KW-1185">Reference proteome</keyword>
<gene>
    <name evidence="13" type="ORF">RRG08_051681</name>
</gene>
<dbReference type="PROSITE" id="PS50283">
    <property type="entry name" value="NA_SOLUT_SYMP_3"/>
    <property type="match status" value="1"/>
</dbReference>
<evidence type="ECO:0000256" key="1">
    <source>
        <dbReference type="ARBA" id="ARBA00004651"/>
    </source>
</evidence>
<evidence type="ECO:0000256" key="4">
    <source>
        <dbReference type="ARBA" id="ARBA00022475"/>
    </source>
</evidence>
<dbReference type="Pfam" id="PF00474">
    <property type="entry name" value="SSF"/>
    <property type="match status" value="1"/>
</dbReference>
<keyword evidence="5 12" id="KW-0812">Transmembrane</keyword>
<dbReference type="InterPro" id="IPR001734">
    <property type="entry name" value="Na/solute_symporter"/>
</dbReference>
<evidence type="ECO:0008006" key="15">
    <source>
        <dbReference type="Google" id="ProtNLM"/>
    </source>
</evidence>
<feature type="transmembrane region" description="Helical" evidence="12">
    <location>
        <begin position="83"/>
        <end position="108"/>
    </location>
</feature>
<keyword evidence="10" id="KW-0739">Sodium transport</keyword>
<keyword evidence="6 12" id="KW-1133">Transmembrane helix</keyword>
<name>A0AAE1AFJ3_9GAST</name>
<dbReference type="Gene3D" id="1.20.1730.10">
    <property type="entry name" value="Sodium/glucose cotransporter"/>
    <property type="match status" value="1"/>
</dbReference>
<proteinExistence type="inferred from homology"/>
<dbReference type="GO" id="GO:0006814">
    <property type="term" value="P:sodium ion transport"/>
    <property type="evidence" value="ECO:0007669"/>
    <property type="project" value="UniProtKB-KW"/>
</dbReference>
<keyword evidence="9 12" id="KW-0472">Membrane</keyword>
<evidence type="ECO:0000256" key="5">
    <source>
        <dbReference type="ARBA" id="ARBA00022692"/>
    </source>
</evidence>
<feature type="transmembrane region" description="Helical" evidence="12">
    <location>
        <begin position="115"/>
        <end position="133"/>
    </location>
</feature>
<reference evidence="13" key="1">
    <citation type="journal article" date="2023" name="G3 (Bethesda)">
        <title>A reference genome for the long-term kleptoplast-retaining sea slug Elysia crispata morphotype clarki.</title>
        <authorList>
            <person name="Eastman K.E."/>
            <person name="Pendleton A.L."/>
            <person name="Shaikh M.A."/>
            <person name="Suttiyut T."/>
            <person name="Ogas R."/>
            <person name="Tomko P."/>
            <person name="Gavelis G."/>
            <person name="Widhalm J.R."/>
            <person name="Wisecaver J.H."/>
        </authorList>
    </citation>
    <scope>NUCLEOTIDE SEQUENCE</scope>
    <source>
        <strain evidence="13">ECLA1</strain>
    </source>
</reference>
<dbReference type="GO" id="GO:0005886">
    <property type="term" value="C:plasma membrane"/>
    <property type="evidence" value="ECO:0007669"/>
    <property type="project" value="UniProtKB-SubCell"/>
</dbReference>
<comment type="subcellular location">
    <subcellularLocation>
        <location evidence="1">Cell membrane</location>
        <topology evidence="1">Multi-pass membrane protein</topology>
    </subcellularLocation>
</comment>
<evidence type="ECO:0000256" key="8">
    <source>
        <dbReference type="ARBA" id="ARBA00023065"/>
    </source>
</evidence>
<comment type="caution">
    <text evidence="13">The sequence shown here is derived from an EMBL/GenBank/DDBJ whole genome shotgun (WGS) entry which is preliminary data.</text>
</comment>
<comment type="similarity">
    <text evidence="2 11">Belongs to the sodium:solute symporter (SSF) (TC 2.A.21) family.</text>
</comment>
<evidence type="ECO:0000256" key="11">
    <source>
        <dbReference type="RuleBase" id="RU362091"/>
    </source>
</evidence>
<evidence type="ECO:0000313" key="14">
    <source>
        <dbReference type="Proteomes" id="UP001283361"/>
    </source>
</evidence>
<evidence type="ECO:0000256" key="10">
    <source>
        <dbReference type="ARBA" id="ARBA00023201"/>
    </source>
</evidence>